<accession>A0A7R9PJJ7</accession>
<dbReference type="InterPro" id="IPR011992">
    <property type="entry name" value="EF-hand-dom_pair"/>
</dbReference>
<evidence type="ECO:0000256" key="1">
    <source>
        <dbReference type="ARBA" id="ARBA00022737"/>
    </source>
</evidence>
<dbReference type="InterPro" id="IPR050403">
    <property type="entry name" value="Myosin_RLC"/>
</dbReference>
<keyword evidence="2" id="KW-0106">Calcium</keyword>
<feature type="domain" description="EF-hand" evidence="4">
    <location>
        <begin position="126"/>
        <end position="161"/>
    </location>
</feature>
<dbReference type="PROSITE" id="PS00018">
    <property type="entry name" value="EF_HAND_1"/>
    <property type="match status" value="1"/>
</dbReference>
<dbReference type="PROSITE" id="PS50222">
    <property type="entry name" value="EF_HAND_2"/>
    <property type="match status" value="1"/>
</dbReference>
<sequence>MSELEVKQPKEKKKRKSGVKKSDIPEGVKKDLSEVDATDARKGSVSAELASSRKGSSVIEGSSASKSLLGADIIPAKLEDAAPPPPEETSGADRRASEAVSSQPRPSISLPPVPSNNDLLQDLDEDKLTELKEAFELFDLNGDGLIDLQDLKHTFITLGQNDVTDGEILKMLSEVRFKTVELDPQEVLLEALSKWDYESNGLISEERIKHDLMTWGDKFTTKEVEIALEDAPLYFNKNTGDGMIDYVKFCKNLCGLRKKTRDPTVEDFMKH</sequence>
<proteinExistence type="predicted"/>
<dbReference type="EMBL" id="OE839918">
    <property type="protein sequence ID" value="CAD7588953.1"/>
    <property type="molecule type" value="Genomic_DNA"/>
</dbReference>
<feature type="compositionally biased region" description="Basic and acidic residues" evidence="3">
    <location>
        <begin position="20"/>
        <end position="42"/>
    </location>
</feature>
<dbReference type="GO" id="GO:0005509">
    <property type="term" value="F:calcium ion binding"/>
    <property type="evidence" value="ECO:0007669"/>
    <property type="project" value="InterPro"/>
</dbReference>
<evidence type="ECO:0000256" key="3">
    <source>
        <dbReference type="SAM" id="MobiDB-lite"/>
    </source>
</evidence>
<gene>
    <name evidence="5" type="ORF">TGEB3V08_LOCUS2964</name>
</gene>
<protein>
    <recommendedName>
        <fullName evidence="4">EF-hand domain-containing protein</fullName>
    </recommendedName>
</protein>
<feature type="region of interest" description="Disordered" evidence="3">
    <location>
        <begin position="1"/>
        <end position="120"/>
    </location>
</feature>
<feature type="compositionally biased region" description="Basic residues" evidence="3">
    <location>
        <begin position="10"/>
        <end position="19"/>
    </location>
</feature>
<evidence type="ECO:0000259" key="4">
    <source>
        <dbReference type="PROSITE" id="PS50222"/>
    </source>
</evidence>
<dbReference type="AlphaFoldDB" id="A0A7R9PJJ7"/>
<reference evidence="5" key="1">
    <citation type="submission" date="2020-11" db="EMBL/GenBank/DDBJ databases">
        <authorList>
            <person name="Tran Van P."/>
        </authorList>
    </citation>
    <scope>NUCLEOTIDE SEQUENCE</scope>
</reference>
<dbReference type="Gene3D" id="1.10.238.10">
    <property type="entry name" value="EF-hand"/>
    <property type="match status" value="2"/>
</dbReference>
<dbReference type="CDD" id="cd00051">
    <property type="entry name" value="EFh"/>
    <property type="match status" value="1"/>
</dbReference>
<dbReference type="InterPro" id="IPR002048">
    <property type="entry name" value="EF_hand_dom"/>
</dbReference>
<keyword evidence="1" id="KW-0677">Repeat</keyword>
<name>A0A7R9PJJ7_TIMGE</name>
<dbReference type="InterPro" id="IPR018247">
    <property type="entry name" value="EF_Hand_1_Ca_BS"/>
</dbReference>
<evidence type="ECO:0000256" key="2">
    <source>
        <dbReference type="ARBA" id="ARBA00022837"/>
    </source>
</evidence>
<dbReference type="Pfam" id="PF13499">
    <property type="entry name" value="EF-hand_7"/>
    <property type="match status" value="1"/>
</dbReference>
<dbReference type="PANTHER" id="PTHR23049">
    <property type="entry name" value="MYOSIN REGULATORY LIGHT CHAIN 2"/>
    <property type="match status" value="1"/>
</dbReference>
<feature type="compositionally biased region" description="Polar residues" evidence="3">
    <location>
        <begin position="53"/>
        <end position="66"/>
    </location>
</feature>
<evidence type="ECO:0000313" key="5">
    <source>
        <dbReference type="EMBL" id="CAD7588953.1"/>
    </source>
</evidence>
<dbReference type="SMART" id="SM00054">
    <property type="entry name" value="EFh"/>
    <property type="match status" value="1"/>
</dbReference>
<dbReference type="SUPFAM" id="SSF47473">
    <property type="entry name" value="EF-hand"/>
    <property type="match status" value="1"/>
</dbReference>
<organism evidence="5">
    <name type="scientific">Timema genevievae</name>
    <name type="common">Walking stick</name>
    <dbReference type="NCBI Taxonomy" id="629358"/>
    <lineage>
        <taxon>Eukaryota</taxon>
        <taxon>Metazoa</taxon>
        <taxon>Ecdysozoa</taxon>
        <taxon>Arthropoda</taxon>
        <taxon>Hexapoda</taxon>
        <taxon>Insecta</taxon>
        <taxon>Pterygota</taxon>
        <taxon>Neoptera</taxon>
        <taxon>Polyneoptera</taxon>
        <taxon>Phasmatodea</taxon>
        <taxon>Timematodea</taxon>
        <taxon>Timematoidea</taxon>
        <taxon>Timematidae</taxon>
        <taxon>Timema</taxon>
    </lineage>
</organism>